<keyword evidence="1" id="KW-1133">Transmembrane helix</keyword>
<evidence type="ECO:0000256" key="1">
    <source>
        <dbReference type="SAM" id="Phobius"/>
    </source>
</evidence>
<protein>
    <submittedName>
        <fullName evidence="2">Uncharacterized protein</fullName>
    </submittedName>
</protein>
<organism evidence="2 3">
    <name type="scientific">Microbacterium dauci</name>
    <dbReference type="NCBI Taxonomy" id="3048008"/>
    <lineage>
        <taxon>Bacteria</taxon>
        <taxon>Bacillati</taxon>
        <taxon>Actinomycetota</taxon>
        <taxon>Actinomycetes</taxon>
        <taxon>Micrococcales</taxon>
        <taxon>Microbacteriaceae</taxon>
        <taxon>Microbacterium</taxon>
    </lineage>
</organism>
<keyword evidence="1" id="KW-0812">Transmembrane</keyword>
<comment type="caution">
    <text evidence="2">The sequence shown here is derived from an EMBL/GenBank/DDBJ whole genome shotgun (WGS) entry which is preliminary data.</text>
</comment>
<name>A0ABT6ZE55_9MICO</name>
<evidence type="ECO:0000313" key="3">
    <source>
        <dbReference type="Proteomes" id="UP001321481"/>
    </source>
</evidence>
<dbReference type="RefSeq" id="WP_283716063.1">
    <property type="nucleotide sequence ID" value="NZ_JASJND010000005.1"/>
</dbReference>
<keyword evidence="3" id="KW-1185">Reference proteome</keyword>
<reference evidence="2 3" key="1">
    <citation type="submission" date="2023-05" db="EMBL/GenBank/DDBJ databases">
        <title>Microbacterium dauci sp.nov., Isolated from Carrot Rhizosphere Soil.</title>
        <authorList>
            <person name="Xiao Z."/>
            <person name="Zheng J."/>
        </authorList>
    </citation>
    <scope>NUCLEOTIDE SEQUENCE [LARGE SCALE GENOMIC DNA]</scope>
    <source>
        <strain evidence="2 3">LX3-4</strain>
    </source>
</reference>
<sequence length="106" mass="11235">MPDENESAVPGRAASEPAKPWWPSQLHMLVWITCGALLLALAFGGWHEGLMVRLENGELYEPSDAAAAGALGYFSAFFERVFIVAGMGAIVLGGVVAALAHHRSTV</sequence>
<accession>A0ABT6ZE55</accession>
<dbReference type="EMBL" id="JASJND010000005">
    <property type="protein sequence ID" value="MDJ1114445.1"/>
    <property type="molecule type" value="Genomic_DNA"/>
</dbReference>
<feature type="transmembrane region" description="Helical" evidence="1">
    <location>
        <begin position="81"/>
        <end position="100"/>
    </location>
</feature>
<keyword evidence="1" id="KW-0472">Membrane</keyword>
<feature type="transmembrane region" description="Helical" evidence="1">
    <location>
        <begin position="28"/>
        <end position="46"/>
    </location>
</feature>
<gene>
    <name evidence="2" type="ORF">QNI14_08260</name>
</gene>
<dbReference type="Proteomes" id="UP001321481">
    <property type="component" value="Unassembled WGS sequence"/>
</dbReference>
<proteinExistence type="predicted"/>
<evidence type="ECO:0000313" key="2">
    <source>
        <dbReference type="EMBL" id="MDJ1114445.1"/>
    </source>
</evidence>